<evidence type="ECO:0000256" key="5">
    <source>
        <dbReference type="ARBA" id="ARBA00022734"/>
    </source>
</evidence>
<feature type="domain" description="Fucolectin tachylectin-4 pentraxin-1" evidence="9">
    <location>
        <begin position="139"/>
        <end position="282"/>
    </location>
</feature>
<evidence type="ECO:0000256" key="8">
    <source>
        <dbReference type="SAM" id="SignalP"/>
    </source>
</evidence>
<dbReference type="EMBL" id="UYJE01008886">
    <property type="protein sequence ID" value="VDI68214.1"/>
    <property type="molecule type" value="Genomic_DNA"/>
</dbReference>
<dbReference type="Proteomes" id="UP000596742">
    <property type="component" value="Unassembled WGS sequence"/>
</dbReference>
<dbReference type="InterPro" id="IPR008979">
    <property type="entry name" value="Galactose-bd-like_sf"/>
</dbReference>
<keyword evidence="7" id="KW-1015">Disulfide bond</keyword>
<dbReference type="GO" id="GO:0010185">
    <property type="term" value="P:regulation of cellular defense response"/>
    <property type="evidence" value="ECO:0007669"/>
    <property type="project" value="UniProtKB-ARBA"/>
</dbReference>
<dbReference type="Pfam" id="PF22633">
    <property type="entry name" value="F5_F8_type_C_2"/>
    <property type="match status" value="1"/>
</dbReference>
<evidence type="ECO:0000256" key="3">
    <source>
        <dbReference type="ARBA" id="ARBA00011233"/>
    </source>
</evidence>
<evidence type="ECO:0000256" key="1">
    <source>
        <dbReference type="ARBA" id="ARBA00002219"/>
    </source>
</evidence>
<name>A0A8B6GT25_MYTGA</name>
<dbReference type="PANTHER" id="PTHR45713">
    <property type="entry name" value="FTP DOMAIN-CONTAINING PROTEIN"/>
    <property type="match status" value="1"/>
</dbReference>
<dbReference type="GO" id="GO:0046872">
    <property type="term" value="F:metal ion binding"/>
    <property type="evidence" value="ECO:0007669"/>
    <property type="project" value="UniProtKB-KW"/>
</dbReference>
<comment type="similarity">
    <text evidence="2">Belongs to the fucolectin family.</text>
</comment>
<comment type="subunit">
    <text evidence="3">Homotrimer.</text>
</comment>
<evidence type="ECO:0000313" key="11">
    <source>
        <dbReference type="Proteomes" id="UP000596742"/>
    </source>
</evidence>
<evidence type="ECO:0000256" key="7">
    <source>
        <dbReference type="ARBA" id="ARBA00023157"/>
    </source>
</evidence>
<evidence type="ECO:0000259" key="9">
    <source>
        <dbReference type="SMART" id="SM00607"/>
    </source>
</evidence>
<feature type="chain" id="PRO_5032563788" description="Fucolectin tachylectin-4 pentraxin-1 domain-containing protein" evidence="8">
    <location>
        <begin position="18"/>
        <end position="282"/>
    </location>
</feature>
<evidence type="ECO:0000256" key="2">
    <source>
        <dbReference type="ARBA" id="ARBA00010147"/>
    </source>
</evidence>
<dbReference type="SMART" id="SM00607">
    <property type="entry name" value="FTP"/>
    <property type="match status" value="1"/>
</dbReference>
<evidence type="ECO:0000313" key="10">
    <source>
        <dbReference type="EMBL" id="VDI68214.1"/>
    </source>
</evidence>
<reference evidence="10" key="1">
    <citation type="submission" date="2018-11" db="EMBL/GenBank/DDBJ databases">
        <authorList>
            <person name="Alioto T."/>
            <person name="Alioto T."/>
        </authorList>
    </citation>
    <scope>NUCLEOTIDE SEQUENCE</scope>
</reference>
<comment type="caution">
    <text evidence="10">The sequence shown here is derived from an EMBL/GenBank/DDBJ whole genome shotgun (WGS) entry which is preliminary data.</text>
</comment>
<organism evidence="10 11">
    <name type="scientific">Mytilus galloprovincialis</name>
    <name type="common">Mediterranean mussel</name>
    <dbReference type="NCBI Taxonomy" id="29158"/>
    <lineage>
        <taxon>Eukaryota</taxon>
        <taxon>Metazoa</taxon>
        <taxon>Spiralia</taxon>
        <taxon>Lophotrochozoa</taxon>
        <taxon>Mollusca</taxon>
        <taxon>Bivalvia</taxon>
        <taxon>Autobranchia</taxon>
        <taxon>Pteriomorphia</taxon>
        <taxon>Mytilida</taxon>
        <taxon>Mytiloidea</taxon>
        <taxon>Mytilidae</taxon>
        <taxon>Mytilinae</taxon>
        <taxon>Mytilus</taxon>
    </lineage>
</organism>
<dbReference type="AlphaFoldDB" id="A0A8B6GT25"/>
<dbReference type="GO" id="GO:0001868">
    <property type="term" value="P:regulation of complement activation, lectin pathway"/>
    <property type="evidence" value="ECO:0007669"/>
    <property type="project" value="UniProtKB-ARBA"/>
</dbReference>
<dbReference type="SUPFAM" id="SSF49785">
    <property type="entry name" value="Galactose-binding domain-like"/>
    <property type="match status" value="1"/>
</dbReference>
<dbReference type="Gene3D" id="2.60.120.260">
    <property type="entry name" value="Galactose-binding domain-like"/>
    <property type="match status" value="1"/>
</dbReference>
<keyword evidence="4" id="KW-0479">Metal-binding</keyword>
<keyword evidence="6" id="KW-0106">Calcium</keyword>
<feature type="signal peptide" evidence="8">
    <location>
        <begin position="1"/>
        <end position="17"/>
    </location>
</feature>
<comment type="function">
    <text evidence="1">Acts as a defensive agent. Recognizes blood group fucosylated oligosaccharides including A, B, H and Lewis B-type antigens. Does not recognize Lewis A antigen and has low affinity for monovalent haptens.</text>
</comment>
<keyword evidence="11" id="KW-1185">Reference proteome</keyword>
<keyword evidence="5" id="KW-0430">Lectin</keyword>
<evidence type="ECO:0000256" key="4">
    <source>
        <dbReference type="ARBA" id="ARBA00022723"/>
    </source>
</evidence>
<accession>A0A8B6GT25</accession>
<sequence>MYSPVFLLAFLVTWTLCEIVVITKQKDTIYSGHVLFTLYMPMWSLCAQFCSRVQVCKSINFIASNKTCQINDAEPGESKCGLIESTGNSFVAASTFPQNLAGQCEKNDCLCNEACMPRGRKYYCVPIPIKLSECSTREGSLISHKKKTGQSTILCVERYKCQTEAGVDGIKQLANIFHTKPELEPFWWVDLGQVYTVLKVVSTNRMHSCCGERLKKMIIHVGENIDTSNMELCGQFIGPAVSGQVIVTPCNTLPKGQIVKLTSVNTEPTAFHLTEVEVYGVE</sequence>
<dbReference type="GO" id="GO:0042806">
    <property type="term" value="F:fucose binding"/>
    <property type="evidence" value="ECO:0007669"/>
    <property type="project" value="UniProtKB-ARBA"/>
</dbReference>
<protein>
    <recommendedName>
        <fullName evidence="9">Fucolectin tachylectin-4 pentraxin-1 domain-containing protein</fullName>
    </recommendedName>
</protein>
<dbReference type="OrthoDB" id="547680at2759"/>
<keyword evidence="8" id="KW-0732">Signal</keyword>
<proteinExistence type="inferred from homology"/>
<gene>
    <name evidence="10" type="ORF">MGAL_10B017948</name>
</gene>
<dbReference type="InterPro" id="IPR006585">
    <property type="entry name" value="FTP1"/>
</dbReference>
<evidence type="ECO:0000256" key="6">
    <source>
        <dbReference type="ARBA" id="ARBA00022837"/>
    </source>
</evidence>
<dbReference type="InterPro" id="IPR051941">
    <property type="entry name" value="BG_Antigen-Binding_Lectin"/>
</dbReference>
<dbReference type="PANTHER" id="PTHR45713:SF6">
    <property type="entry name" value="F5_8 TYPE C DOMAIN-CONTAINING PROTEIN"/>
    <property type="match status" value="1"/>
</dbReference>